<reference evidence="5" key="1">
    <citation type="submission" date="2020-01" db="EMBL/GenBank/DDBJ databases">
        <authorList>
            <person name="Feng Z.H.Z."/>
        </authorList>
    </citation>
    <scope>NUCLEOTIDE SEQUENCE</scope>
    <source>
        <strain evidence="5">CBS107.38</strain>
    </source>
</reference>
<evidence type="ECO:0000256" key="1">
    <source>
        <dbReference type="ARBA" id="ARBA00005842"/>
    </source>
</evidence>
<organism evidence="5 6">
    <name type="scientific">Alternaria burnsii</name>
    <dbReference type="NCBI Taxonomy" id="1187904"/>
    <lineage>
        <taxon>Eukaryota</taxon>
        <taxon>Fungi</taxon>
        <taxon>Dikarya</taxon>
        <taxon>Ascomycota</taxon>
        <taxon>Pezizomycotina</taxon>
        <taxon>Dothideomycetes</taxon>
        <taxon>Pleosporomycetidae</taxon>
        <taxon>Pleosporales</taxon>
        <taxon>Pleosporineae</taxon>
        <taxon>Pleosporaceae</taxon>
        <taxon>Alternaria</taxon>
        <taxon>Alternaria sect. Alternaria</taxon>
    </lineage>
</organism>
<dbReference type="InterPro" id="IPR027417">
    <property type="entry name" value="P-loop_NTPase"/>
</dbReference>
<dbReference type="RefSeq" id="XP_038783883.1">
    <property type="nucleotide sequence ID" value="XM_038933218.1"/>
</dbReference>
<dbReference type="GO" id="GO:0006400">
    <property type="term" value="P:tRNA modification"/>
    <property type="evidence" value="ECO:0007669"/>
    <property type="project" value="TreeGrafter"/>
</dbReference>
<protein>
    <submittedName>
        <fullName evidence="5">Uncharacterized protein</fullName>
    </submittedName>
</protein>
<reference evidence="5" key="2">
    <citation type="submission" date="2020-08" db="EMBL/GenBank/DDBJ databases">
        <title>Draft Genome Sequence of Cumin Blight Pathogen Alternaria burnsii.</title>
        <authorList>
            <person name="Feng Z."/>
        </authorList>
    </citation>
    <scope>NUCLEOTIDE SEQUENCE</scope>
    <source>
        <strain evidence="5">CBS107.38</strain>
    </source>
</reference>
<dbReference type="GeneID" id="62206396"/>
<dbReference type="GO" id="GO:0005739">
    <property type="term" value="C:mitochondrion"/>
    <property type="evidence" value="ECO:0007669"/>
    <property type="project" value="TreeGrafter"/>
</dbReference>
<dbReference type="EMBL" id="JAAABM010000012">
    <property type="protein sequence ID" value="KAF7673556.1"/>
    <property type="molecule type" value="Genomic_DNA"/>
</dbReference>
<name>A0A8H7ECL0_9PLEO</name>
<dbReference type="PANTHER" id="PTHR11088:SF89">
    <property type="entry name" value="TRNA DIMETHYLALLYLTRANSFERASE"/>
    <property type="match status" value="1"/>
</dbReference>
<evidence type="ECO:0000313" key="6">
    <source>
        <dbReference type="Proteomes" id="UP000596902"/>
    </source>
</evidence>
<dbReference type="GO" id="GO:0052381">
    <property type="term" value="F:tRNA dimethylallyltransferase activity"/>
    <property type="evidence" value="ECO:0007669"/>
    <property type="project" value="TreeGrafter"/>
</dbReference>
<dbReference type="Gene3D" id="3.40.50.300">
    <property type="entry name" value="P-loop containing nucleotide triphosphate hydrolases"/>
    <property type="match status" value="1"/>
</dbReference>
<dbReference type="AlphaFoldDB" id="A0A8H7ECL0"/>
<keyword evidence="6" id="KW-1185">Reference proteome</keyword>
<keyword evidence="2" id="KW-0808">Transferase</keyword>
<proteinExistence type="inferred from homology"/>
<dbReference type="SUPFAM" id="SSF52540">
    <property type="entry name" value="P-loop containing nucleoside triphosphate hydrolases"/>
    <property type="match status" value="1"/>
</dbReference>
<dbReference type="InterPro" id="IPR039657">
    <property type="entry name" value="Dimethylallyltransferase"/>
</dbReference>
<evidence type="ECO:0000256" key="4">
    <source>
        <dbReference type="ARBA" id="ARBA00022840"/>
    </source>
</evidence>
<evidence type="ECO:0000256" key="3">
    <source>
        <dbReference type="ARBA" id="ARBA00022741"/>
    </source>
</evidence>
<dbReference type="GO" id="GO:0005524">
    <property type="term" value="F:ATP binding"/>
    <property type="evidence" value="ECO:0007669"/>
    <property type="project" value="UniProtKB-KW"/>
</dbReference>
<dbReference type="PANTHER" id="PTHR11088">
    <property type="entry name" value="TRNA DIMETHYLALLYLTRANSFERASE"/>
    <property type="match status" value="1"/>
</dbReference>
<keyword evidence="4" id="KW-0067">ATP-binding</keyword>
<dbReference type="Proteomes" id="UP000596902">
    <property type="component" value="Unassembled WGS sequence"/>
</dbReference>
<sequence>MGGRPIIAIVGPTGVGKTKLGIALAKAMNGEVISVDSLQTYRHGGIMTAKPTTQEMDGVKHHLIDYLQPDQEPSAFVDLAILRIQRIQDGGKIPLLVGGSISLTEPLLSHPFIQRSDLSVIFLDSDMSLLKPRLDKRVDQMVEEGLIEEVRELYELEQSMLGCPDFSRGVWKAIGYPELRLAVAECDESSKQIHLKSGIAEMKEHTASYAQDQIDRIRCIMNEIDARISQGELSTPFEEHYPEPPDYFSQEDFHAAYDHENFLEMLAKSPKKDVERWFKNLKRREKWDLREKASKTGRFWRQHPGFRARYFPNAGSSIEQYISCLLFGTFSECPSHISQEESVTQTELLPDVAKGRSLIQDTKLCTPVEVSPVGTHTDFLEAGVYYNSYDADPPLYEP</sequence>
<comment type="caution">
    <text evidence="5">The sequence shown here is derived from an EMBL/GenBank/DDBJ whole genome shotgun (WGS) entry which is preliminary data.</text>
</comment>
<dbReference type="Pfam" id="PF01715">
    <property type="entry name" value="IPPT"/>
    <property type="match status" value="2"/>
</dbReference>
<comment type="similarity">
    <text evidence="1">Belongs to the IPP transferase family.</text>
</comment>
<evidence type="ECO:0000313" key="5">
    <source>
        <dbReference type="EMBL" id="KAF7673556.1"/>
    </source>
</evidence>
<keyword evidence="3" id="KW-0547">Nucleotide-binding</keyword>
<evidence type="ECO:0000256" key="2">
    <source>
        <dbReference type="ARBA" id="ARBA00022679"/>
    </source>
</evidence>
<gene>
    <name evidence="5" type="ORF">GT037_008171</name>
</gene>
<accession>A0A8H7ECL0</accession>